<evidence type="ECO:0000313" key="2">
    <source>
        <dbReference type="EMBL" id="MBY8336521.1"/>
    </source>
</evidence>
<reference evidence="2 3" key="1">
    <citation type="submission" date="2021-07" db="EMBL/GenBank/DDBJ databases">
        <title>Alteriqipengyuania abyssalis NZ-12B nov, sp.nov isolated from deep sea sponge in pacific ocean.</title>
        <authorList>
            <person name="Tareen S."/>
            <person name="Wink J."/>
        </authorList>
    </citation>
    <scope>NUCLEOTIDE SEQUENCE [LARGE SCALE GENOMIC DNA]</scope>
    <source>
        <strain evidence="2 3">NZ-12B</strain>
    </source>
</reference>
<feature type="signal peptide" evidence="1">
    <location>
        <begin position="1"/>
        <end position="16"/>
    </location>
</feature>
<dbReference type="RefSeq" id="WP_222824205.1">
    <property type="nucleotide sequence ID" value="NZ_JAHWXP010000002.1"/>
</dbReference>
<evidence type="ECO:0000313" key="3">
    <source>
        <dbReference type="Proteomes" id="UP000759298"/>
    </source>
</evidence>
<dbReference type="EMBL" id="JAHWXP010000002">
    <property type="protein sequence ID" value="MBY8336521.1"/>
    <property type="molecule type" value="Genomic_DNA"/>
</dbReference>
<accession>A0ABS7PC19</accession>
<keyword evidence="3" id="KW-1185">Reference proteome</keyword>
<sequence length="173" mass="18061">MSIAFALGLALSPALALQSLTIVDGPKPDANGMAVDYGNGVCRVSVFGTDGDGEQIRAEFSRRLRDGNLGVSLYGPFIRKFRQADPDANYPVTVVFDTGSSAPSRSGGYDVGGFEEYAWAGWGPGAASDATYAALKGASSFSVEMDGNSYGPFTWTGTGAVWTALDDCETDNS</sequence>
<dbReference type="Proteomes" id="UP000759298">
    <property type="component" value="Unassembled WGS sequence"/>
</dbReference>
<keyword evidence="1" id="KW-0732">Signal</keyword>
<name>A0ABS7PC19_9SPHN</name>
<protein>
    <submittedName>
        <fullName evidence="2">Uncharacterized protein</fullName>
    </submittedName>
</protein>
<feature type="chain" id="PRO_5045444621" evidence="1">
    <location>
        <begin position="17"/>
        <end position="173"/>
    </location>
</feature>
<evidence type="ECO:0000256" key="1">
    <source>
        <dbReference type="SAM" id="SignalP"/>
    </source>
</evidence>
<comment type="caution">
    <text evidence="2">The sequence shown here is derived from an EMBL/GenBank/DDBJ whole genome shotgun (WGS) entry which is preliminary data.</text>
</comment>
<proteinExistence type="predicted"/>
<organism evidence="2 3">
    <name type="scientific">Alteriqipengyuania abyssalis</name>
    <dbReference type="NCBI Taxonomy" id="2860200"/>
    <lineage>
        <taxon>Bacteria</taxon>
        <taxon>Pseudomonadati</taxon>
        <taxon>Pseudomonadota</taxon>
        <taxon>Alphaproteobacteria</taxon>
        <taxon>Sphingomonadales</taxon>
        <taxon>Erythrobacteraceae</taxon>
        <taxon>Alteriqipengyuania</taxon>
    </lineage>
</organism>
<gene>
    <name evidence="2" type="ORF">KYN89_05630</name>
</gene>